<evidence type="ECO:0000313" key="2">
    <source>
        <dbReference type="Proteomes" id="UP001165302"/>
    </source>
</evidence>
<organism evidence="1 2">
    <name type="scientific">Sphingobacterium bovistauri</name>
    <dbReference type="NCBI Taxonomy" id="2781959"/>
    <lineage>
        <taxon>Bacteria</taxon>
        <taxon>Pseudomonadati</taxon>
        <taxon>Bacteroidota</taxon>
        <taxon>Sphingobacteriia</taxon>
        <taxon>Sphingobacteriales</taxon>
        <taxon>Sphingobacteriaceae</taxon>
        <taxon>Sphingobacterium</taxon>
    </lineage>
</organism>
<evidence type="ECO:0000313" key="1">
    <source>
        <dbReference type="EMBL" id="MCA5005840.1"/>
    </source>
</evidence>
<reference evidence="1" key="1">
    <citation type="submission" date="2020-10" db="EMBL/GenBank/DDBJ databases">
        <authorList>
            <person name="Lu T."/>
            <person name="Wang Q."/>
            <person name="Han X."/>
        </authorList>
    </citation>
    <scope>NUCLEOTIDE SEQUENCE</scope>
    <source>
        <strain evidence="1">WQ 366</strain>
    </source>
</reference>
<dbReference type="RefSeq" id="WP_225553972.1">
    <property type="nucleotide sequence ID" value="NZ_JADEYP010000022.1"/>
</dbReference>
<name>A0ABS7Z6R5_9SPHI</name>
<accession>A0ABS7Z6R5</accession>
<keyword evidence="2" id="KW-1185">Reference proteome</keyword>
<sequence>MGLSINAIAINNSSSLMEQDSVRSLPSFRFVPSNYQVQYAGGIGVVSTGFGWDYGKNKRWATDVIVGYVPKYDSERMKLTFTLRQTYTPWAIKLNNNNLTYHPLRTGMFMSTTAGRQFWFSASDKYPSDYYTFSTKLRFNIFVGQDVEYKLPSEKSYFERVRFYYDFHTSDFNFIARVQNSSLRDRNYIGIALGTKFYIRK</sequence>
<dbReference type="EMBL" id="JADEYP010000022">
    <property type="protein sequence ID" value="MCA5005840.1"/>
    <property type="molecule type" value="Genomic_DNA"/>
</dbReference>
<comment type="caution">
    <text evidence="1">The sequence shown here is derived from an EMBL/GenBank/DDBJ whole genome shotgun (WGS) entry which is preliminary data.</text>
</comment>
<evidence type="ECO:0008006" key="3">
    <source>
        <dbReference type="Google" id="ProtNLM"/>
    </source>
</evidence>
<proteinExistence type="predicted"/>
<protein>
    <recommendedName>
        <fullName evidence="3">Outer membrane protein beta-barrel domain-containing protein</fullName>
    </recommendedName>
</protein>
<dbReference type="Proteomes" id="UP001165302">
    <property type="component" value="Unassembled WGS sequence"/>
</dbReference>
<gene>
    <name evidence="1" type="ORF">IPZ78_11825</name>
</gene>